<dbReference type="InterPro" id="IPR032389">
    <property type="entry name" value="GspB_C"/>
</dbReference>
<evidence type="ECO:0000313" key="3">
    <source>
        <dbReference type="EMBL" id="MFC3034175.1"/>
    </source>
</evidence>
<dbReference type="EMBL" id="JBHRSD010000033">
    <property type="protein sequence ID" value="MFC3034175.1"/>
    <property type="molecule type" value="Genomic_DNA"/>
</dbReference>
<name>A0ABV7CNN9_9GAMM</name>
<evidence type="ECO:0000259" key="2">
    <source>
        <dbReference type="Pfam" id="PF16537"/>
    </source>
</evidence>
<comment type="caution">
    <text evidence="3">The sequence shown here is derived from an EMBL/GenBank/DDBJ whole genome shotgun (WGS) entry which is preliminary data.</text>
</comment>
<evidence type="ECO:0000256" key="1">
    <source>
        <dbReference type="SAM" id="MobiDB-lite"/>
    </source>
</evidence>
<organism evidence="3 4">
    <name type="scientific">Pseudoalteromonas fenneropenaei</name>
    <dbReference type="NCBI Taxonomy" id="1737459"/>
    <lineage>
        <taxon>Bacteria</taxon>
        <taxon>Pseudomonadati</taxon>
        <taxon>Pseudomonadota</taxon>
        <taxon>Gammaproteobacteria</taxon>
        <taxon>Alteromonadales</taxon>
        <taxon>Pseudoalteromonadaceae</taxon>
        <taxon>Pseudoalteromonas</taxon>
    </lineage>
</organism>
<keyword evidence="4" id="KW-1185">Reference proteome</keyword>
<sequence length="326" mass="35274">MSFVAEANQRGAQSAQDTAARLQQAELQQQVLRYQTGLRRLGWGSAALICIAAGFMAGKSWQRYQAVSQPNATIALQANEAASKPDVSKENAFEEKRAAAENSAAEQNEVSAATNPPAKVNTAAVNQANQAKHYQWLSIQVGVDSLGQPIYQQQLVPITVDGQIQLPAKTTNNVNLGANNDIASLQQQGYRVVGKPLEQPATDDSTKIEAPTSAAKALQDAFAEAVAATENKPASAITQSTMSAVRVTPVNKLPRDVQASLPSFKYLAHIYATEPSKRWIKLNGRELYEGDSIGALQVIEITPELTVFYFDGIEFSMQAMEDWPPE</sequence>
<feature type="compositionally biased region" description="Low complexity" evidence="1">
    <location>
        <begin position="100"/>
        <end position="114"/>
    </location>
</feature>
<evidence type="ECO:0000313" key="4">
    <source>
        <dbReference type="Proteomes" id="UP001595453"/>
    </source>
</evidence>
<dbReference type="Proteomes" id="UP001595453">
    <property type="component" value="Unassembled WGS sequence"/>
</dbReference>
<feature type="region of interest" description="Disordered" evidence="1">
    <location>
        <begin position="95"/>
        <end position="114"/>
    </location>
</feature>
<accession>A0ABV7CNN9</accession>
<proteinExistence type="predicted"/>
<dbReference type="RefSeq" id="WP_377126968.1">
    <property type="nucleotide sequence ID" value="NZ_JBHRSD010000033.1"/>
</dbReference>
<dbReference type="Pfam" id="PF16537">
    <property type="entry name" value="T2SSB"/>
    <property type="match status" value="1"/>
</dbReference>
<reference evidence="4" key="1">
    <citation type="journal article" date="2019" name="Int. J. Syst. Evol. Microbiol.">
        <title>The Global Catalogue of Microorganisms (GCM) 10K type strain sequencing project: providing services to taxonomists for standard genome sequencing and annotation.</title>
        <authorList>
            <consortium name="The Broad Institute Genomics Platform"/>
            <consortium name="The Broad Institute Genome Sequencing Center for Infectious Disease"/>
            <person name="Wu L."/>
            <person name="Ma J."/>
        </authorList>
    </citation>
    <scope>NUCLEOTIDE SEQUENCE [LARGE SCALE GENOMIC DNA]</scope>
    <source>
        <strain evidence="4">KCTC 42730</strain>
    </source>
</reference>
<feature type="domain" description="Type II secretion system protein GspB C-terminal" evidence="2">
    <location>
        <begin position="261"/>
        <end position="319"/>
    </location>
</feature>
<gene>
    <name evidence="3" type="ORF">ACFOEE_16840</name>
</gene>
<protein>
    <submittedName>
        <fullName evidence="3">General secretion pathway protein GspB</fullName>
    </submittedName>
</protein>